<reference evidence="1 2" key="1">
    <citation type="submission" date="2018-07" db="EMBL/GenBank/DDBJ databases">
        <title>Genomic Encyclopedia of Type Strains, Phase IV (KMG-IV): sequencing the most valuable type-strain genomes for metagenomic binning, comparative biology and taxonomic classification.</title>
        <authorList>
            <person name="Goeker M."/>
        </authorList>
    </citation>
    <scope>NUCLEOTIDE SEQUENCE [LARGE SCALE GENOMIC DNA]</scope>
    <source>
        <strain evidence="1 2">DSM 27696</strain>
    </source>
</reference>
<evidence type="ECO:0000313" key="2">
    <source>
        <dbReference type="Proteomes" id="UP000252585"/>
    </source>
</evidence>
<keyword evidence="2" id="KW-1185">Reference proteome</keyword>
<proteinExistence type="predicted"/>
<accession>A0A368YAM3</accession>
<comment type="caution">
    <text evidence="1">The sequence shown here is derived from an EMBL/GenBank/DDBJ whole genome shotgun (WGS) entry which is preliminary data.</text>
</comment>
<dbReference type="Proteomes" id="UP000252585">
    <property type="component" value="Unassembled WGS sequence"/>
</dbReference>
<evidence type="ECO:0000313" key="1">
    <source>
        <dbReference type="EMBL" id="RCW77310.1"/>
    </source>
</evidence>
<dbReference type="OrthoDB" id="2878060at2"/>
<name>A0A368YAM3_9BACI</name>
<sequence>MLVVKKIIDNHPAEDSDIVIKDKKKIKEVLSLVEGVHVENIENEQAMNKIKSGTVYIFGFFNENKSTTQKGEYAFSILEDGSIIFTYDNINNTQTPVITTQKQKDKLNKIKQLLNIL</sequence>
<dbReference type="RefSeq" id="WP_114351249.1">
    <property type="nucleotide sequence ID" value="NZ_QPJJ01000001.1"/>
</dbReference>
<protein>
    <submittedName>
        <fullName evidence="1">Uncharacterized protein</fullName>
    </submittedName>
</protein>
<dbReference type="AlphaFoldDB" id="A0A368YAM3"/>
<dbReference type="EMBL" id="QPJJ01000001">
    <property type="protein sequence ID" value="RCW77310.1"/>
    <property type="molecule type" value="Genomic_DNA"/>
</dbReference>
<organism evidence="1 2">
    <name type="scientific">Saliterribacillus persicus</name>
    <dbReference type="NCBI Taxonomy" id="930114"/>
    <lineage>
        <taxon>Bacteria</taxon>
        <taxon>Bacillati</taxon>
        <taxon>Bacillota</taxon>
        <taxon>Bacilli</taxon>
        <taxon>Bacillales</taxon>
        <taxon>Bacillaceae</taxon>
        <taxon>Saliterribacillus</taxon>
    </lineage>
</organism>
<gene>
    <name evidence="1" type="ORF">DFR57_101179</name>
</gene>